<dbReference type="RefSeq" id="WP_378212886.1">
    <property type="nucleotide sequence ID" value="NZ_JBHLZP010000789.1"/>
</dbReference>
<name>A0ABV5YXC4_9ACTN</name>
<feature type="transmembrane region" description="Helical" evidence="1">
    <location>
        <begin position="65"/>
        <end position="83"/>
    </location>
</feature>
<organism evidence="2 3">
    <name type="scientific">Actinoallomurus acaciae</name>
    <dbReference type="NCBI Taxonomy" id="502577"/>
    <lineage>
        <taxon>Bacteria</taxon>
        <taxon>Bacillati</taxon>
        <taxon>Actinomycetota</taxon>
        <taxon>Actinomycetes</taxon>
        <taxon>Streptosporangiales</taxon>
        <taxon>Thermomonosporaceae</taxon>
        <taxon>Actinoallomurus</taxon>
    </lineage>
</organism>
<keyword evidence="1" id="KW-0472">Membrane</keyword>
<evidence type="ECO:0000313" key="3">
    <source>
        <dbReference type="Proteomes" id="UP001589627"/>
    </source>
</evidence>
<dbReference type="Proteomes" id="UP001589627">
    <property type="component" value="Unassembled WGS sequence"/>
</dbReference>
<reference evidence="2 3" key="1">
    <citation type="submission" date="2024-09" db="EMBL/GenBank/DDBJ databases">
        <authorList>
            <person name="Sun Q."/>
            <person name="Mori K."/>
        </authorList>
    </citation>
    <scope>NUCLEOTIDE SEQUENCE [LARGE SCALE GENOMIC DNA]</scope>
    <source>
        <strain evidence="2 3">TBRC 0563</strain>
    </source>
</reference>
<accession>A0ABV5YXC4</accession>
<keyword evidence="3" id="KW-1185">Reference proteome</keyword>
<evidence type="ECO:0000313" key="2">
    <source>
        <dbReference type="EMBL" id="MFB9839715.1"/>
    </source>
</evidence>
<evidence type="ECO:0000256" key="1">
    <source>
        <dbReference type="SAM" id="Phobius"/>
    </source>
</evidence>
<sequence>MVEIRPNGYRMVGEFPGFRPGLPNNEIMASQVIIPHRPGPLVDVPEVDGPAAGEPASRLIGAPEAVLAVGGGVLLVTVLLTGLPGWLTVIAVACLALGLALPAHAALLTAMRRRSERRRHETLGDGTVLDVSDSSVRRLVAAYGRLERTAGAGDGRDAAHLALAEVAGMLAGRPPRGAEREYVIARAEAVSALADRLAEGPIMPVELAGADSLARIKALLAEN</sequence>
<proteinExistence type="predicted"/>
<comment type="caution">
    <text evidence="2">The sequence shown here is derived from an EMBL/GenBank/DDBJ whole genome shotgun (WGS) entry which is preliminary data.</text>
</comment>
<dbReference type="EMBL" id="JBHLZP010000789">
    <property type="protein sequence ID" value="MFB9839715.1"/>
    <property type="molecule type" value="Genomic_DNA"/>
</dbReference>
<keyword evidence="1" id="KW-1133">Transmembrane helix</keyword>
<keyword evidence="1" id="KW-0812">Transmembrane</keyword>
<feature type="transmembrane region" description="Helical" evidence="1">
    <location>
        <begin position="89"/>
        <end position="110"/>
    </location>
</feature>
<protein>
    <submittedName>
        <fullName evidence="2">Uncharacterized protein</fullName>
    </submittedName>
</protein>
<gene>
    <name evidence="2" type="ORF">ACFFNX_46980</name>
</gene>